<dbReference type="InterPro" id="IPR007791">
    <property type="entry name" value="DjlA_N"/>
</dbReference>
<protein>
    <submittedName>
        <fullName evidence="2">Tellurite resistance protein TerB</fullName>
    </submittedName>
</protein>
<dbReference type="STRING" id="927664.SAMN05421780_10280"/>
<reference evidence="2 3" key="1">
    <citation type="submission" date="2016-10" db="EMBL/GenBank/DDBJ databases">
        <authorList>
            <person name="de Groot N.N."/>
        </authorList>
    </citation>
    <scope>NUCLEOTIDE SEQUENCE [LARGE SCALE GENOMIC DNA]</scope>
    <source>
        <strain evidence="2 3">DSM 6793</strain>
    </source>
</reference>
<dbReference type="CDD" id="cd07177">
    <property type="entry name" value="terB_like"/>
    <property type="match status" value="1"/>
</dbReference>
<evidence type="ECO:0000313" key="2">
    <source>
        <dbReference type="EMBL" id="SFB95227.1"/>
    </source>
</evidence>
<dbReference type="RefSeq" id="WP_091508113.1">
    <property type="nucleotide sequence ID" value="NZ_FOLE01000002.1"/>
</dbReference>
<evidence type="ECO:0000259" key="1">
    <source>
        <dbReference type="Pfam" id="PF05099"/>
    </source>
</evidence>
<dbReference type="Gene3D" id="1.10.3680.10">
    <property type="entry name" value="TerB-like"/>
    <property type="match status" value="1"/>
</dbReference>
<accession>A0A1I1F7D8</accession>
<dbReference type="Pfam" id="PF05099">
    <property type="entry name" value="TerB"/>
    <property type="match status" value="1"/>
</dbReference>
<gene>
    <name evidence="2" type="ORF">SAMN05421780_10280</name>
</gene>
<sequence>MITDKQLAHFLVYVYVCIAKSDFHLVDEEVSMIVSKLKKHEKYKHLDTESILQEALAEHASHTEDEMFRHISHYTQKICHTEADKQLLITDLEDIVEADGVVKDLEMTMYRRIKQILA</sequence>
<dbReference type="SUPFAM" id="SSF158682">
    <property type="entry name" value="TerB-like"/>
    <property type="match status" value="1"/>
</dbReference>
<evidence type="ECO:0000313" key="3">
    <source>
        <dbReference type="Proteomes" id="UP000199514"/>
    </source>
</evidence>
<name>A0A1I1F7D8_9BACT</name>
<dbReference type="OrthoDB" id="9892350at2"/>
<feature type="domain" description="Co-chaperone DjlA N-terminal" evidence="1">
    <location>
        <begin position="14"/>
        <end position="117"/>
    </location>
</feature>
<keyword evidence="3" id="KW-1185">Reference proteome</keyword>
<dbReference type="Proteomes" id="UP000199514">
    <property type="component" value="Unassembled WGS sequence"/>
</dbReference>
<dbReference type="InterPro" id="IPR029024">
    <property type="entry name" value="TerB-like"/>
</dbReference>
<organism evidence="2 3">
    <name type="scientific">Flexibacter flexilis DSM 6793</name>
    <dbReference type="NCBI Taxonomy" id="927664"/>
    <lineage>
        <taxon>Bacteria</taxon>
        <taxon>Pseudomonadati</taxon>
        <taxon>Bacteroidota</taxon>
        <taxon>Cytophagia</taxon>
        <taxon>Cytophagales</taxon>
        <taxon>Flexibacteraceae</taxon>
        <taxon>Flexibacter</taxon>
    </lineage>
</organism>
<dbReference type="EMBL" id="FOLE01000002">
    <property type="protein sequence ID" value="SFB95227.1"/>
    <property type="molecule type" value="Genomic_DNA"/>
</dbReference>
<dbReference type="AlphaFoldDB" id="A0A1I1F7D8"/>
<proteinExistence type="predicted"/>